<proteinExistence type="predicted"/>
<evidence type="ECO:0000313" key="5">
    <source>
        <dbReference type="RefSeq" id="XP_012939942.1"/>
    </source>
</evidence>
<dbReference type="Pfam" id="PF05739">
    <property type="entry name" value="SNARE"/>
    <property type="match status" value="1"/>
</dbReference>
<dbReference type="Pfam" id="PF26585">
    <property type="entry name" value="STX17_N"/>
    <property type="match status" value="1"/>
</dbReference>
<keyword evidence="2" id="KW-0812">Transmembrane</keyword>
<evidence type="ECO:0000313" key="4">
    <source>
        <dbReference type="Proteomes" id="UP000694888"/>
    </source>
</evidence>
<evidence type="ECO:0000256" key="2">
    <source>
        <dbReference type="SAM" id="Phobius"/>
    </source>
</evidence>
<sequence>MASFDPEEQRLLRKTSSRSAESDVTKYPIKRLDLSIRKFVKVLDIDLDRLYKHSVNISRLMNSEDWNALHKEQVNASRTVQQITANIKEIEKARDKVRDEDLEEFDARVKEVKMKALSSMQEFLPFVAMDEAASSTELGADMDGLRLEGRTGHGDLKIPAGVRQTSGTSRPYKMVPVVSTDVSSQHYGAPFDNVDGEDSTPTPYGSLPATVTTMPAPALNVNLHVVPHNSDASGSWEQLQENIVELNELVHQFASEVEEQGEAIDAIEDHIDSAHENVKEGTKKLAQASKYKSVFLPVVGAVVGGVVAGPLGLLAGAKLGAAAGVVGGTVGFASGRYVKKRQAAINEVEMSNLSDKRSMSLPELQPGTESAEKNGSIDGVREAPAERGMERGSLSHQQQQQQQRPGEEQAEEESMSGDISEVFTSMTSSFKRFFSFSEEESNS</sequence>
<dbReference type="SMART" id="SM00397">
    <property type="entry name" value="t_SNARE"/>
    <property type="match status" value="1"/>
</dbReference>
<evidence type="ECO:0000259" key="3">
    <source>
        <dbReference type="PROSITE" id="PS50192"/>
    </source>
</evidence>
<evidence type="ECO:0000256" key="1">
    <source>
        <dbReference type="SAM" id="MobiDB-lite"/>
    </source>
</evidence>
<feature type="compositionally biased region" description="Basic and acidic residues" evidence="1">
    <location>
        <begin position="379"/>
        <end position="390"/>
    </location>
</feature>
<protein>
    <submittedName>
        <fullName evidence="5">Syntaxin-17 isoform X1</fullName>
    </submittedName>
</protein>
<dbReference type="PANTHER" id="PTHR19957:SF139">
    <property type="entry name" value="SYNTAXIN-17"/>
    <property type="match status" value="1"/>
</dbReference>
<dbReference type="PANTHER" id="PTHR19957">
    <property type="entry name" value="SYNTAXIN"/>
    <property type="match status" value="1"/>
</dbReference>
<gene>
    <name evidence="5" type="primary">LOC101857727</name>
</gene>
<feature type="transmembrane region" description="Helical" evidence="2">
    <location>
        <begin position="319"/>
        <end position="338"/>
    </location>
</feature>
<keyword evidence="2" id="KW-0472">Membrane</keyword>
<feature type="domain" description="T-SNARE coiled-coil homology" evidence="3">
    <location>
        <begin position="237"/>
        <end position="288"/>
    </location>
</feature>
<dbReference type="Proteomes" id="UP000694888">
    <property type="component" value="Unplaced"/>
</dbReference>
<organism evidence="4 5">
    <name type="scientific">Aplysia californica</name>
    <name type="common">California sea hare</name>
    <dbReference type="NCBI Taxonomy" id="6500"/>
    <lineage>
        <taxon>Eukaryota</taxon>
        <taxon>Metazoa</taxon>
        <taxon>Spiralia</taxon>
        <taxon>Lophotrochozoa</taxon>
        <taxon>Mollusca</taxon>
        <taxon>Gastropoda</taxon>
        <taxon>Heterobranchia</taxon>
        <taxon>Euthyneura</taxon>
        <taxon>Tectipleura</taxon>
        <taxon>Aplysiida</taxon>
        <taxon>Aplysioidea</taxon>
        <taxon>Aplysiidae</taxon>
        <taxon>Aplysia</taxon>
    </lineage>
</organism>
<dbReference type="InterPro" id="IPR045242">
    <property type="entry name" value="Syntaxin"/>
</dbReference>
<dbReference type="GeneID" id="101857727"/>
<keyword evidence="2" id="KW-1133">Transmembrane helix</keyword>
<feature type="region of interest" description="Disordered" evidence="1">
    <location>
        <begin position="355"/>
        <end position="422"/>
    </location>
</feature>
<reference evidence="5" key="1">
    <citation type="submission" date="2025-08" db="UniProtKB">
        <authorList>
            <consortium name="RefSeq"/>
        </authorList>
    </citation>
    <scope>IDENTIFICATION</scope>
</reference>
<feature type="transmembrane region" description="Helical" evidence="2">
    <location>
        <begin position="294"/>
        <end position="313"/>
    </location>
</feature>
<name>A0ABM1A399_APLCA</name>
<dbReference type="InterPro" id="IPR000727">
    <property type="entry name" value="T_SNARE_dom"/>
</dbReference>
<dbReference type="PROSITE" id="PS50192">
    <property type="entry name" value="T_SNARE"/>
    <property type="match status" value="1"/>
</dbReference>
<dbReference type="RefSeq" id="XP_012939942.1">
    <property type="nucleotide sequence ID" value="XM_013084488.2"/>
</dbReference>
<keyword evidence="4" id="KW-1185">Reference proteome</keyword>
<dbReference type="Gene3D" id="1.20.5.110">
    <property type="match status" value="1"/>
</dbReference>
<accession>A0ABM1A399</accession>
<dbReference type="InterPro" id="IPR059001">
    <property type="entry name" value="STX17_N"/>
</dbReference>
<dbReference type="SUPFAM" id="SSF58038">
    <property type="entry name" value="SNARE fusion complex"/>
    <property type="match status" value="1"/>
</dbReference>